<dbReference type="CDD" id="cd17369">
    <property type="entry name" value="MFS_ShiA_like"/>
    <property type="match status" value="1"/>
</dbReference>
<dbReference type="PANTHER" id="PTHR43045">
    <property type="entry name" value="SHIKIMATE TRANSPORTER"/>
    <property type="match status" value="1"/>
</dbReference>
<keyword evidence="5 7" id="KW-1133">Transmembrane helix</keyword>
<keyword evidence="2" id="KW-0813">Transport</keyword>
<dbReference type="Gene3D" id="1.20.1250.20">
    <property type="entry name" value="MFS general substrate transporter like domains"/>
    <property type="match status" value="2"/>
</dbReference>
<keyword evidence="6 7" id="KW-0472">Membrane</keyword>
<feature type="transmembrane region" description="Helical" evidence="7">
    <location>
        <begin position="110"/>
        <end position="132"/>
    </location>
</feature>
<reference evidence="9 10" key="1">
    <citation type="submission" date="2016-11" db="EMBL/GenBank/DDBJ databases">
        <title>Genome sequencing of Zhihengliuella aestuarii B18 antagonistic to Plasmodiophora brassicae.</title>
        <authorList>
            <person name="Luo Y."/>
        </authorList>
    </citation>
    <scope>NUCLEOTIDE SEQUENCE [LARGE SCALE GENOMIC DNA]</scope>
    <source>
        <strain evidence="9 10">B18</strain>
    </source>
</reference>
<dbReference type="SUPFAM" id="SSF103473">
    <property type="entry name" value="MFS general substrate transporter"/>
    <property type="match status" value="1"/>
</dbReference>
<evidence type="ECO:0000259" key="8">
    <source>
        <dbReference type="PROSITE" id="PS50850"/>
    </source>
</evidence>
<accession>A0A1L2ZSA1</accession>
<evidence type="ECO:0000256" key="6">
    <source>
        <dbReference type="ARBA" id="ARBA00023136"/>
    </source>
</evidence>
<dbReference type="Pfam" id="PF07690">
    <property type="entry name" value="MFS_1"/>
    <property type="match status" value="2"/>
</dbReference>
<organism evidence="9 10">
    <name type="scientific">Neomicrococcus aestuarii</name>
    <dbReference type="NCBI Taxonomy" id="556325"/>
    <lineage>
        <taxon>Bacteria</taxon>
        <taxon>Bacillati</taxon>
        <taxon>Actinomycetota</taxon>
        <taxon>Actinomycetes</taxon>
        <taxon>Micrococcales</taxon>
        <taxon>Micrococcaceae</taxon>
        <taxon>Neomicrococcus</taxon>
    </lineage>
</organism>
<feature type="transmembrane region" description="Helical" evidence="7">
    <location>
        <begin position="315"/>
        <end position="334"/>
    </location>
</feature>
<proteinExistence type="predicted"/>
<feature type="domain" description="Major facilitator superfamily (MFS) profile" evidence="8">
    <location>
        <begin position="12"/>
        <end position="430"/>
    </location>
</feature>
<dbReference type="InterPro" id="IPR036259">
    <property type="entry name" value="MFS_trans_sf"/>
</dbReference>
<keyword evidence="10" id="KW-1185">Reference proteome</keyword>
<name>A0A1L2ZSA1_9MICC</name>
<dbReference type="KEGG" id="nae:BHE16_09180"/>
<evidence type="ECO:0000256" key="4">
    <source>
        <dbReference type="ARBA" id="ARBA00022692"/>
    </source>
</evidence>
<dbReference type="PROSITE" id="PS50850">
    <property type="entry name" value="MFS"/>
    <property type="match status" value="1"/>
</dbReference>
<evidence type="ECO:0000313" key="10">
    <source>
        <dbReference type="Proteomes" id="UP000183530"/>
    </source>
</evidence>
<feature type="transmembrane region" description="Helical" evidence="7">
    <location>
        <begin position="183"/>
        <end position="202"/>
    </location>
</feature>
<evidence type="ECO:0000256" key="2">
    <source>
        <dbReference type="ARBA" id="ARBA00022448"/>
    </source>
</evidence>
<gene>
    <name evidence="9" type="ORF">BHE16_09180</name>
</gene>
<feature type="transmembrane region" description="Helical" evidence="7">
    <location>
        <begin position="85"/>
        <end position="104"/>
    </location>
</feature>
<dbReference type="STRING" id="556325.BHE16_09180"/>
<feature type="transmembrane region" description="Helical" evidence="7">
    <location>
        <begin position="238"/>
        <end position="264"/>
    </location>
</feature>
<keyword evidence="4 7" id="KW-0812">Transmembrane</keyword>
<dbReference type="AlphaFoldDB" id="A0A1L2ZSA1"/>
<protein>
    <submittedName>
        <fullName evidence="9">MFS transporter</fullName>
    </submittedName>
</protein>
<dbReference type="InterPro" id="IPR011701">
    <property type="entry name" value="MFS"/>
</dbReference>
<feature type="transmembrane region" description="Helical" evidence="7">
    <location>
        <begin position="284"/>
        <end position="303"/>
    </location>
</feature>
<keyword evidence="3" id="KW-1003">Cell membrane</keyword>
<comment type="subcellular location">
    <subcellularLocation>
        <location evidence="1">Cell membrane</location>
        <topology evidence="1">Multi-pass membrane protein</topology>
    </subcellularLocation>
</comment>
<dbReference type="EMBL" id="CP018135">
    <property type="protein sequence ID" value="APF41871.1"/>
    <property type="molecule type" value="Genomic_DNA"/>
</dbReference>
<feature type="transmembrane region" description="Helical" evidence="7">
    <location>
        <begin position="12"/>
        <end position="38"/>
    </location>
</feature>
<sequence>MRPRTEKERKRAVISSFLGSTVEYYDFLLYTSAAGLVFPKILFNGMDQGLATTLAFATLLAGYLARPLGGILFGHFGDKIGRKNMLFITMLIMGVVSFAIGLMPTNLGPAFAGIALTILRVIQGIAVGGEWAGATLMAMEHSKGKSRGIGASMAVTGGPAGAVLSTLVLGLFMSLPADQFAAWGWRMPFLLSVVVVAIALYLRWRVTESPEFEAARARGDVHTGVPLVKLFKEHPKEVLLGCFAGVAALFMQGFLASFMVKYLASTSEKIAAVSGEAPALRSDILLYLLTFSSFLHIFTIPFFAHLSDKYGRKKVMMSGAVVGALLIWPMIALFHSNNYWLIALAFIIGNPIIQASQYGPIGAFLAEKFSPETRYTGVSITFQVSSILGAGVAPLVGQWLVPAGNGTLWLIGVYFVVLLVISTTAIALSKETYRNPAVRKESRDTEIVDDAVVQGY</sequence>
<feature type="transmembrane region" description="Helical" evidence="7">
    <location>
        <begin position="50"/>
        <end position="73"/>
    </location>
</feature>
<dbReference type="Proteomes" id="UP000183530">
    <property type="component" value="Chromosome"/>
</dbReference>
<evidence type="ECO:0000313" key="9">
    <source>
        <dbReference type="EMBL" id="APF41871.1"/>
    </source>
</evidence>
<evidence type="ECO:0000256" key="7">
    <source>
        <dbReference type="SAM" id="Phobius"/>
    </source>
</evidence>
<feature type="transmembrane region" description="Helical" evidence="7">
    <location>
        <begin position="153"/>
        <end position="177"/>
    </location>
</feature>
<dbReference type="GO" id="GO:0022857">
    <property type="term" value="F:transmembrane transporter activity"/>
    <property type="evidence" value="ECO:0007669"/>
    <property type="project" value="InterPro"/>
</dbReference>
<feature type="transmembrane region" description="Helical" evidence="7">
    <location>
        <begin position="407"/>
        <end position="429"/>
    </location>
</feature>
<dbReference type="GO" id="GO:0005886">
    <property type="term" value="C:plasma membrane"/>
    <property type="evidence" value="ECO:0007669"/>
    <property type="project" value="UniProtKB-SubCell"/>
</dbReference>
<evidence type="ECO:0000256" key="5">
    <source>
        <dbReference type="ARBA" id="ARBA00022989"/>
    </source>
</evidence>
<dbReference type="InterPro" id="IPR020846">
    <property type="entry name" value="MFS_dom"/>
</dbReference>
<feature type="transmembrane region" description="Helical" evidence="7">
    <location>
        <begin position="378"/>
        <end position="401"/>
    </location>
</feature>
<dbReference type="PANTHER" id="PTHR43045:SF1">
    <property type="entry name" value="SHIKIMATE TRANSPORTER"/>
    <property type="match status" value="1"/>
</dbReference>
<feature type="transmembrane region" description="Helical" evidence="7">
    <location>
        <begin position="340"/>
        <end position="366"/>
    </location>
</feature>
<evidence type="ECO:0000256" key="1">
    <source>
        <dbReference type="ARBA" id="ARBA00004651"/>
    </source>
</evidence>
<evidence type="ECO:0000256" key="3">
    <source>
        <dbReference type="ARBA" id="ARBA00022475"/>
    </source>
</evidence>